<dbReference type="PANTHER" id="PTHR42760">
    <property type="entry name" value="SHORT-CHAIN DEHYDROGENASES/REDUCTASES FAMILY MEMBER"/>
    <property type="match status" value="1"/>
</dbReference>
<name>A0A1F8AUG0_9BACT</name>
<dbReference type="EMBL" id="MGGW01000004">
    <property type="protein sequence ID" value="OGM55382.1"/>
    <property type="molecule type" value="Genomic_DNA"/>
</dbReference>
<dbReference type="Pfam" id="PF00106">
    <property type="entry name" value="adh_short"/>
    <property type="match status" value="1"/>
</dbReference>
<evidence type="ECO:0000313" key="4">
    <source>
        <dbReference type="EMBL" id="OGM55382.1"/>
    </source>
</evidence>
<dbReference type="AlphaFoldDB" id="A0A1F8AUG0"/>
<dbReference type="InterPro" id="IPR036291">
    <property type="entry name" value="NAD(P)-bd_dom_sf"/>
</dbReference>
<reference evidence="4 5" key="1">
    <citation type="journal article" date="2016" name="Nat. Commun.">
        <title>Thousands of microbial genomes shed light on interconnected biogeochemical processes in an aquifer system.</title>
        <authorList>
            <person name="Anantharaman K."/>
            <person name="Brown C.T."/>
            <person name="Hug L.A."/>
            <person name="Sharon I."/>
            <person name="Castelle C.J."/>
            <person name="Probst A.J."/>
            <person name="Thomas B.C."/>
            <person name="Singh A."/>
            <person name="Wilkins M.J."/>
            <person name="Karaoz U."/>
            <person name="Brodie E.L."/>
            <person name="Williams K.H."/>
            <person name="Hubbard S.S."/>
            <person name="Banfield J.F."/>
        </authorList>
    </citation>
    <scope>NUCLEOTIDE SEQUENCE [LARGE SCALE GENOMIC DNA]</scope>
</reference>
<gene>
    <name evidence="4" type="ORF">A3E44_03810</name>
</gene>
<dbReference type="Proteomes" id="UP000178603">
    <property type="component" value="Unassembled WGS sequence"/>
</dbReference>
<dbReference type="GO" id="GO:0048038">
    <property type="term" value="F:quinone binding"/>
    <property type="evidence" value="ECO:0007669"/>
    <property type="project" value="TreeGrafter"/>
</dbReference>
<dbReference type="PRINTS" id="PR00080">
    <property type="entry name" value="SDRFAMILY"/>
</dbReference>
<evidence type="ECO:0008006" key="6">
    <source>
        <dbReference type="Google" id="ProtNLM"/>
    </source>
</evidence>
<dbReference type="PANTHER" id="PTHR42760:SF133">
    <property type="entry name" value="3-OXOACYL-[ACYL-CARRIER-PROTEIN] REDUCTASE"/>
    <property type="match status" value="1"/>
</dbReference>
<evidence type="ECO:0000256" key="3">
    <source>
        <dbReference type="RuleBase" id="RU000363"/>
    </source>
</evidence>
<dbReference type="GO" id="GO:0006633">
    <property type="term" value="P:fatty acid biosynthetic process"/>
    <property type="evidence" value="ECO:0007669"/>
    <property type="project" value="TreeGrafter"/>
</dbReference>
<dbReference type="Gene3D" id="3.40.50.720">
    <property type="entry name" value="NAD(P)-binding Rossmann-like Domain"/>
    <property type="match status" value="1"/>
</dbReference>
<proteinExistence type="inferred from homology"/>
<accession>A0A1F8AUG0</accession>
<sequence>MTKSKIAIITGASIGIGREIVVALSQKGVFCIMVGRNKNGLQETLRIIEKKKGKGKIFSVDLSKQSEIKSFVSKIKKDYKNVDILVNAAGVWHNDKEAYYGVTFEDHDIQRIQEIFDVGITGTTILTQQLIPLINSGGKIINITGDSSEEEKGWLPYLASKKYLDEFTKLLSVELRNKLIQVNAVSPWYVWTAGVQTFFPDSKDECLQPKYVADLVEFLASSRSDHITGQIFKIKQKTIKN</sequence>
<protein>
    <recommendedName>
        <fullName evidence="6">Oxidoreductase</fullName>
    </recommendedName>
</protein>
<dbReference type="InterPro" id="IPR002347">
    <property type="entry name" value="SDR_fam"/>
</dbReference>
<comment type="caution">
    <text evidence="4">The sequence shown here is derived from an EMBL/GenBank/DDBJ whole genome shotgun (WGS) entry which is preliminary data.</text>
</comment>
<dbReference type="PRINTS" id="PR00081">
    <property type="entry name" value="GDHRDH"/>
</dbReference>
<evidence type="ECO:0000256" key="2">
    <source>
        <dbReference type="ARBA" id="ARBA00023002"/>
    </source>
</evidence>
<organism evidence="4 5">
    <name type="scientific">Candidatus Woesebacteria bacterium RIFCSPHIGHO2_12_FULL_41_24</name>
    <dbReference type="NCBI Taxonomy" id="1802510"/>
    <lineage>
        <taxon>Bacteria</taxon>
        <taxon>Candidatus Woeseibacteriota</taxon>
    </lineage>
</organism>
<comment type="similarity">
    <text evidence="1 3">Belongs to the short-chain dehydrogenases/reductases (SDR) family.</text>
</comment>
<evidence type="ECO:0000256" key="1">
    <source>
        <dbReference type="ARBA" id="ARBA00006484"/>
    </source>
</evidence>
<dbReference type="SUPFAM" id="SSF51735">
    <property type="entry name" value="NAD(P)-binding Rossmann-fold domains"/>
    <property type="match status" value="1"/>
</dbReference>
<evidence type="ECO:0000313" key="5">
    <source>
        <dbReference type="Proteomes" id="UP000178603"/>
    </source>
</evidence>
<keyword evidence="2" id="KW-0560">Oxidoreductase</keyword>
<dbReference type="CDD" id="cd05233">
    <property type="entry name" value="SDR_c"/>
    <property type="match status" value="1"/>
</dbReference>
<dbReference type="GO" id="GO:0016616">
    <property type="term" value="F:oxidoreductase activity, acting on the CH-OH group of donors, NAD or NADP as acceptor"/>
    <property type="evidence" value="ECO:0007669"/>
    <property type="project" value="TreeGrafter"/>
</dbReference>